<dbReference type="Proteomes" id="UP000094487">
    <property type="component" value="Unassembled WGS sequence"/>
</dbReference>
<dbReference type="RefSeq" id="WP_069318946.1">
    <property type="nucleotide sequence ID" value="NZ_MDDS01000005.1"/>
</dbReference>
<proteinExistence type="inferred from homology"/>
<dbReference type="EMBL" id="MDDS01000005">
    <property type="protein sequence ID" value="ODP39445.1"/>
    <property type="molecule type" value="Genomic_DNA"/>
</dbReference>
<feature type="domain" description="Glycine zipper 2TM" evidence="5">
    <location>
        <begin position="77"/>
        <end position="116"/>
    </location>
</feature>
<organism evidence="6 7">
    <name type="scientific">Sphingomonas turrisvirgatae</name>
    <dbReference type="NCBI Taxonomy" id="1888892"/>
    <lineage>
        <taxon>Bacteria</taxon>
        <taxon>Pseudomonadati</taxon>
        <taxon>Pseudomonadota</taxon>
        <taxon>Alphaproteobacteria</taxon>
        <taxon>Sphingomonadales</taxon>
        <taxon>Sphingomonadaceae</taxon>
        <taxon>Sphingomonas</taxon>
    </lineage>
</organism>
<keyword evidence="7" id="KW-1185">Reference proteome</keyword>
<name>A0A1E3M249_9SPHN</name>
<comment type="similarity">
    <text evidence="2">Belongs to the rickettsiale 17 kDa surface antigen family.</text>
</comment>
<protein>
    <recommendedName>
        <fullName evidence="3">17 kDa surface antigen</fullName>
    </recommendedName>
</protein>
<evidence type="ECO:0000259" key="5">
    <source>
        <dbReference type="Pfam" id="PF05433"/>
    </source>
</evidence>
<evidence type="ECO:0000256" key="4">
    <source>
        <dbReference type="ARBA" id="ARBA00023288"/>
    </source>
</evidence>
<evidence type="ECO:0000256" key="1">
    <source>
        <dbReference type="ARBA" id="ARBA00004459"/>
    </source>
</evidence>
<dbReference type="InterPro" id="IPR008816">
    <property type="entry name" value="Gly_zipper_2TM_dom"/>
</dbReference>
<keyword evidence="4" id="KW-0449">Lipoprotein</keyword>
<comment type="caution">
    <text evidence="6">The sequence shown here is derived from an EMBL/GenBank/DDBJ whole genome shotgun (WGS) entry which is preliminary data.</text>
</comment>
<evidence type="ECO:0000256" key="3">
    <source>
        <dbReference type="ARBA" id="ARBA00015281"/>
    </source>
</evidence>
<dbReference type="PROSITE" id="PS51257">
    <property type="entry name" value="PROKAR_LIPOPROTEIN"/>
    <property type="match status" value="1"/>
</dbReference>
<accession>A0A1E3M249</accession>
<gene>
    <name evidence="6" type="ORF">BFL28_10250</name>
</gene>
<sequence>MKKLMIAASTAAMALTGACTDYGSGGRPGYASGDDYWDAPRYYRDGSYEERRLGRDDRVYVGRDGRYYCRRGDGSAGLIVGGLAGGVLGNIIAPGGSKTLGTILGAAGGAAVGASVDKGEVRCR</sequence>
<evidence type="ECO:0000313" key="6">
    <source>
        <dbReference type="EMBL" id="ODP39445.1"/>
    </source>
</evidence>
<dbReference type="AlphaFoldDB" id="A0A1E3M249"/>
<evidence type="ECO:0000313" key="7">
    <source>
        <dbReference type="Proteomes" id="UP000094487"/>
    </source>
</evidence>
<reference evidence="6 7" key="1">
    <citation type="submission" date="2016-08" db="EMBL/GenBank/DDBJ databases">
        <title>Draft genome of the agarase producing Sphingomonas sp. MCT13.</title>
        <authorList>
            <person name="D'Andrea M.M."/>
            <person name="Rossolini G.M."/>
            <person name="Thaller M.C."/>
        </authorList>
    </citation>
    <scope>NUCLEOTIDE SEQUENCE [LARGE SCALE GENOMIC DNA]</scope>
    <source>
        <strain evidence="6 7">MCT13</strain>
    </source>
</reference>
<dbReference type="STRING" id="1888892.BFL28_10250"/>
<dbReference type="Pfam" id="PF05433">
    <property type="entry name" value="Rick_17kDa_Anti"/>
    <property type="match status" value="1"/>
</dbReference>
<comment type="subcellular location">
    <subcellularLocation>
        <location evidence="1">Cell outer membrane</location>
        <topology evidence="1">Lipid-anchor</topology>
    </subcellularLocation>
</comment>
<evidence type="ECO:0000256" key="2">
    <source>
        <dbReference type="ARBA" id="ARBA00008681"/>
    </source>
</evidence>